<dbReference type="EC" id="2.7.1.85" evidence="2"/>
<dbReference type="GO" id="GO:0047700">
    <property type="term" value="F:beta-glucoside kinase activity"/>
    <property type="evidence" value="ECO:0007669"/>
    <property type="project" value="UniProtKB-EC"/>
</dbReference>
<protein>
    <submittedName>
        <fullName evidence="2">Putative transcriptional regulator</fullName>
        <ecNumber evidence="2">2.7.1.85</ecNumber>
    </submittedName>
</protein>
<evidence type="ECO:0000313" key="3">
    <source>
        <dbReference type="Proteomes" id="UP000073200"/>
    </source>
</evidence>
<dbReference type="PANTHER" id="PTHR18964:SF170">
    <property type="entry name" value="SUGAR KINASE"/>
    <property type="match status" value="1"/>
</dbReference>
<dbReference type="InterPro" id="IPR043129">
    <property type="entry name" value="ATPase_NBD"/>
</dbReference>
<dbReference type="Pfam" id="PF00480">
    <property type="entry name" value="ROK"/>
    <property type="match status" value="1"/>
</dbReference>
<dbReference type="InterPro" id="IPR000600">
    <property type="entry name" value="ROK"/>
</dbReference>
<organism evidence="2 3">
    <name type="scientific">Streptococcus suis</name>
    <dbReference type="NCBI Taxonomy" id="1307"/>
    <lineage>
        <taxon>Bacteria</taxon>
        <taxon>Bacillati</taxon>
        <taxon>Bacillota</taxon>
        <taxon>Bacilli</taxon>
        <taxon>Lactobacillales</taxon>
        <taxon>Streptococcaceae</taxon>
        <taxon>Streptococcus</taxon>
    </lineage>
</organism>
<dbReference type="Gene3D" id="3.30.420.40">
    <property type="match status" value="2"/>
</dbReference>
<gene>
    <name evidence="2" type="primary">bglK_1</name>
    <name evidence="2" type="ORF">ERS132421_00706</name>
</gene>
<evidence type="ECO:0000256" key="1">
    <source>
        <dbReference type="ARBA" id="ARBA00006479"/>
    </source>
</evidence>
<dbReference type="Proteomes" id="UP000073200">
    <property type="component" value="Unassembled WGS sequence"/>
</dbReference>
<sequence length="298" mass="32924">MRNRKKKNMTILVCDLGGTTVKFGLYDKGRLFNKSSFRTPTTWEEMKSTILNLKDHFSYRDLKGVALSCPGAVDTKKGIIYGRSAIPYIHRFSIQDELSTLLELPVTIENDANCAALAELNLGVAQNATSSIFFIIGTGVGGAIAQGRQLLRGEGQFGGEFGCMILKDGLSMSKLVSPVRRARLFAQQYGYPDSFSGKELFTLAEFGDKRALEVITEMYDYLAIGIYNVLVATNPELVVIGGGISARADLIEQIQQRLDALLVKTKMEDLTYRIEACEFRNDANLLGAASHFVERYGM</sequence>
<dbReference type="SUPFAM" id="SSF53067">
    <property type="entry name" value="Actin-like ATPase domain"/>
    <property type="match status" value="1"/>
</dbReference>
<keyword evidence="2" id="KW-0808">Transferase</keyword>
<accession>A0A0Z8FLN5</accession>
<reference evidence="2 3" key="1">
    <citation type="submission" date="2016-02" db="EMBL/GenBank/DDBJ databases">
        <authorList>
            <consortium name="Pathogen Informatics"/>
        </authorList>
    </citation>
    <scope>NUCLEOTIDE SEQUENCE [LARGE SCALE GENOMIC DNA]</scope>
    <source>
        <strain evidence="2 3">LSS59</strain>
    </source>
</reference>
<dbReference type="AlphaFoldDB" id="A0A0Z8FLN5"/>
<dbReference type="EMBL" id="FIHG01000003">
    <property type="protein sequence ID" value="CYU82644.1"/>
    <property type="molecule type" value="Genomic_DNA"/>
</dbReference>
<proteinExistence type="inferred from homology"/>
<name>A0A0Z8FLN5_STRSU</name>
<dbReference type="PANTHER" id="PTHR18964">
    <property type="entry name" value="ROK (REPRESSOR, ORF, KINASE) FAMILY"/>
    <property type="match status" value="1"/>
</dbReference>
<evidence type="ECO:0000313" key="2">
    <source>
        <dbReference type="EMBL" id="CYU82644.1"/>
    </source>
</evidence>
<dbReference type="CDD" id="cd24152">
    <property type="entry name" value="ASKHA_NBD_ROK-like"/>
    <property type="match status" value="1"/>
</dbReference>
<comment type="similarity">
    <text evidence="1">Belongs to the ROK (NagC/XylR) family.</text>
</comment>